<dbReference type="InterPro" id="IPR036259">
    <property type="entry name" value="MFS_trans_sf"/>
</dbReference>
<dbReference type="GO" id="GO:0022857">
    <property type="term" value="F:transmembrane transporter activity"/>
    <property type="evidence" value="ECO:0007669"/>
    <property type="project" value="InterPro"/>
</dbReference>
<sequence length="418" mass="44581">MINIKQQTDAQNANTRTRIRFIAAYFLLSLLWMGGLGIISAVLLPQHLRVVVGATEATAIFGTLNAATAITSLLSNLIVGNLSDRTRSRWGQRTPWIIAGGIIGGISLFLIGIFQNVWLMGLAYCFSMIGLNMMIAPAMATLSDRVPENMRATVSSFYSAGTTVGTSIGTLIGAKFLDVQIPGFILAGVLMGVSGLVTAMIWPREGSARHLPPVSGGIKELMSSFKPPLKGARDFWLAFSGRTLLIFSYYMILNYQLYILLSYIGLGKAAAAATISIMSVVTMVVGLAGSILSGSISDKIGRRKLPVNIATILMAIGFLLPWLLKTPFSMILFAGFSGLGYAVYSAVDQALNIDVLPNKEESGKDLGILNMATTLGQTAGPIVTSVLVLAGGYSLVFPTAIIFALLAMIFIHLIKSTK</sequence>
<evidence type="ECO:0000313" key="9">
    <source>
        <dbReference type="Proteomes" id="UP000032289"/>
    </source>
</evidence>
<comment type="caution">
    <text evidence="8">The sequence shown here is derived from an EMBL/GenBank/DDBJ whole genome shotgun (WGS) entry which is preliminary data.</text>
</comment>
<evidence type="ECO:0000313" key="8">
    <source>
        <dbReference type="EMBL" id="KIU25704.1"/>
    </source>
</evidence>
<feature type="domain" description="Major facilitator superfamily (MFS) profile" evidence="7">
    <location>
        <begin position="21"/>
        <end position="418"/>
    </location>
</feature>
<dbReference type="PANTHER" id="PTHR23528">
    <property type="match status" value="1"/>
</dbReference>
<feature type="transmembrane region" description="Helical" evidence="6">
    <location>
        <begin position="94"/>
        <end position="115"/>
    </location>
</feature>
<feature type="transmembrane region" description="Helical" evidence="6">
    <location>
        <begin position="330"/>
        <end position="347"/>
    </location>
</feature>
<evidence type="ECO:0000256" key="2">
    <source>
        <dbReference type="ARBA" id="ARBA00022448"/>
    </source>
</evidence>
<dbReference type="GO" id="GO:0005886">
    <property type="term" value="C:plasma membrane"/>
    <property type="evidence" value="ECO:0007669"/>
    <property type="project" value="UniProtKB-SubCell"/>
</dbReference>
<feature type="transmembrane region" description="Helical" evidence="6">
    <location>
        <begin position="21"/>
        <end position="45"/>
    </location>
</feature>
<dbReference type="Pfam" id="PF07690">
    <property type="entry name" value="MFS_1"/>
    <property type="match status" value="1"/>
</dbReference>
<dbReference type="InterPro" id="IPR020846">
    <property type="entry name" value="MFS_dom"/>
</dbReference>
<keyword evidence="2" id="KW-0813">Transport</keyword>
<dbReference type="InterPro" id="IPR011701">
    <property type="entry name" value="MFS"/>
</dbReference>
<feature type="transmembrane region" description="Helical" evidence="6">
    <location>
        <begin position="269"/>
        <end position="293"/>
    </location>
</feature>
<dbReference type="EMBL" id="JWHT01000004">
    <property type="protein sequence ID" value="KIU25704.1"/>
    <property type="molecule type" value="Genomic_DNA"/>
</dbReference>
<proteinExistence type="predicted"/>
<comment type="subcellular location">
    <subcellularLocation>
        <location evidence="1">Cell membrane</location>
        <topology evidence="1">Multi-pass membrane protein</topology>
    </subcellularLocation>
</comment>
<evidence type="ECO:0000256" key="3">
    <source>
        <dbReference type="ARBA" id="ARBA00022692"/>
    </source>
</evidence>
<dbReference type="PATRIC" id="fig|137591.24.peg.174"/>
<dbReference type="Proteomes" id="UP000032289">
    <property type="component" value="Unassembled WGS sequence"/>
</dbReference>
<evidence type="ECO:0000259" key="7">
    <source>
        <dbReference type="PROSITE" id="PS50850"/>
    </source>
</evidence>
<feature type="transmembrane region" description="Helical" evidence="6">
    <location>
        <begin position="121"/>
        <end position="142"/>
    </location>
</feature>
<evidence type="ECO:0000256" key="6">
    <source>
        <dbReference type="SAM" id="Phobius"/>
    </source>
</evidence>
<dbReference type="SUPFAM" id="SSF103473">
    <property type="entry name" value="MFS general substrate transporter"/>
    <property type="match status" value="1"/>
</dbReference>
<gene>
    <name evidence="8" type="ORF">ab3b_00172</name>
</gene>
<dbReference type="Gene3D" id="1.20.1250.20">
    <property type="entry name" value="MFS general substrate transporter like domains"/>
    <property type="match status" value="2"/>
</dbReference>
<dbReference type="PROSITE" id="PS50850">
    <property type="entry name" value="MFS"/>
    <property type="match status" value="1"/>
</dbReference>
<reference evidence="8 9" key="1">
    <citation type="journal article" date="2015" name="Microbiology (Mosc.)">
        <title>Genomics of the Weissella cibaria species with an examination of its metabolic traits.</title>
        <authorList>
            <person name="Lynch K.M."/>
            <person name="Lucid A."/>
            <person name="Arendt E.K."/>
            <person name="Sleator R.D."/>
            <person name="Lucey B."/>
            <person name="Coffey A."/>
        </authorList>
    </citation>
    <scope>NUCLEOTIDE SEQUENCE [LARGE SCALE GENOMIC DNA]</scope>
    <source>
        <strain evidence="8 9">AB3b</strain>
    </source>
</reference>
<dbReference type="PANTHER" id="PTHR23528:SF1">
    <property type="entry name" value="MAJOR FACILITATOR SUPERFAMILY (MFS) PROFILE DOMAIN-CONTAINING PROTEIN"/>
    <property type="match status" value="1"/>
</dbReference>
<keyword evidence="3 6" id="KW-0812">Transmembrane</keyword>
<feature type="transmembrane region" description="Helical" evidence="6">
    <location>
        <begin position="57"/>
        <end position="82"/>
    </location>
</feature>
<feature type="transmembrane region" description="Helical" evidence="6">
    <location>
        <begin position="235"/>
        <end position="257"/>
    </location>
</feature>
<accession>A0A0D1KME9</accession>
<keyword evidence="5 6" id="KW-0472">Membrane</keyword>
<organism evidence="8 9">
    <name type="scientific">Weissella cibaria</name>
    <dbReference type="NCBI Taxonomy" id="137591"/>
    <lineage>
        <taxon>Bacteria</taxon>
        <taxon>Bacillati</taxon>
        <taxon>Bacillota</taxon>
        <taxon>Bacilli</taxon>
        <taxon>Lactobacillales</taxon>
        <taxon>Lactobacillaceae</taxon>
        <taxon>Weissella</taxon>
    </lineage>
</organism>
<name>A0A0D1KME9_9LACO</name>
<feature type="transmembrane region" description="Helical" evidence="6">
    <location>
        <begin position="183"/>
        <end position="202"/>
    </location>
</feature>
<dbReference type="RefSeq" id="WP_043940547.1">
    <property type="nucleotide sequence ID" value="NZ_JWHT01000004.1"/>
</dbReference>
<feature type="transmembrane region" description="Helical" evidence="6">
    <location>
        <begin position="305"/>
        <end position="324"/>
    </location>
</feature>
<feature type="transmembrane region" description="Helical" evidence="6">
    <location>
        <begin position="395"/>
        <end position="414"/>
    </location>
</feature>
<feature type="transmembrane region" description="Helical" evidence="6">
    <location>
        <begin position="368"/>
        <end position="389"/>
    </location>
</feature>
<dbReference type="AlphaFoldDB" id="A0A0D1KME9"/>
<evidence type="ECO:0000256" key="1">
    <source>
        <dbReference type="ARBA" id="ARBA00004651"/>
    </source>
</evidence>
<keyword evidence="4 6" id="KW-1133">Transmembrane helix</keyword>
<protein>
    <submittedName>
        <fullName evidence="8">Multidrug resistance protein</fullName>
    </submittedName>
</protein>
<feature type="transmembrane region" description="Helical" evidence="6">
    <location>
        <begin position="154"/>
        <end position="177"/>
    </location>
</feature>
<evidence type="ECO:0000256" key="4">
    <source>
        <dbReference type="ARBA" id="ARBA00022989"/>
    </source>
</evidence>
<evidence type="ECO:0000256" key="5">
    <source>
        <dbReference type="ARBA" id="ARBA00023136"/>
    </source>
</evidence>